<dbReference type="EMBL" id="MK033575">
    <property type="protein sequence ID" value="QBH67138.1"/>
    <property type="molecule type" value="Genomic_DNA"/>
</dbReference>
<reference evidence="15" key="1">
    <citation type="journal article" date="2000" name="Virus Genes">
        <title>Comparative analysis of the granulin regions of the Phthorimaea operculella and Spodoptera littoralis granuloviruses.</title>
        <authorList>
            <person name="Taha A."/>
            <person name="Nour-El-Din A."/>
            <person name="Croizier L."/>
            <person name="Ferber M.L."/>
            <person name="Croizier G."/>
        </authorList>
    </citation>
    <scope>NUCLEOTIDE SEQUENCE [LARGE SCALE GENOMIC DNA]</scope>
</reference>
<evidence type="ECO:0000313" key="2">
    <source>
        <dbReference type="EMBL" id="ANY57393.1"/>
    </source>
</evidence>
<proteinExistence type="predicted"/>
<dbReference type="GeneID" id="949244"/>
<evidence type="ECO:0000313" key="6">
    <source>
        <dbReference type="EMBL" id="QBH66229.1"/>
    </source>
</evidence>
<dbReference type="OrthoDB" id="13866at10239"/>
<dbReference type="EMBL" id="MK033568">
    <property type="protein sequence ID" value="QBH66229.1"/>
    <property type="molecule type" value="Genomic_DNA"/>
</dbReference>
<evidence type="ECO:0000313" key="12">
    <source>
        <dbReference type="EMBL" id="QBH67008.1"/>
    </source>
</evidence>
<dbReference type="EMBL" id="MK033576">
    <property type="protein sequence ID" value="QBH67268.1"/>
    <property type="molecule type" value="Genomic_DNA"/>
</dbReference>
<reference evidence="3" key="4">
    <citation type="journal article" date="2019" name="J. Gen. Virol.">
        <title>Elucidating the genetic diversity of Phthorimaea operculella granulovirus (PhopGV).</title>
        <authorList>
            <person name="Larem A."/>
            <person name="Ben-Tiba S."/>
            <person name="Wennmann J.T."/>
            <person name="Gueli Alletti G."/>
            <person name="Jehle J.A."/>
        </authorList>
    </citation>
    <scope>NUCLEOTIDE SEQUENCE</scope>
    <source>
        <strain evidence="3">PhopGV-CR3.1</strain>
        <strain evidence="4">PhopGV-CR5.1</strain>
        <strain evidence="5">PhopGV-GR1.1</strain>
        <strain evidence="6">PhopGV-GR1.2</strain>
        <strain evidence="7">PhopGV-GR2.1</strain>
        <strain evidence="8">PhopGV-IT1.1</strain>
        <strain evidence="9">PhopGV-LS1.1</strain>
        <strain evidence="10">PhopGV-LS1.2</strain>
        <strain evidence="11">PhopGV-LS2.1</strain>
        <strain evidence="12">PhopGV-LS3.1</strain>
        <strain evidence="13">PhopGV-R</strain>
        <strain evidence="14">PhopGV-Ym.1</strain>
    </source>
</reference>
<name>Q8JS55_9BBAC</name>
<dbReference type="EMBL" id="MK033573">
    <property type="protein sequence ID" value="QBH66879.1"/>
    <property type="molecule type" value="Genomic_DNA"/>
</dbReference>
<evidence type="ECO:0000313" key="14">
    <source>
        <dbReference type="EMBL" id="QBH67268.1"/>
    </source>
</evidence>
<dbReference type="RefSeq" id="NP_663169.1">
    <property type="nucleotide sequence ID" value="NC_004062.1"/>
</dbReference>
<evidence type="ECO:0000313" key="8">
    <source>
        <dbReference type="EMBL" id="QBH66489.1"/>
    </source>
</evidence>
<evidence type="ECO:0000313" key="9">
    <source>
        <dbReference type="EMBL" id="QBH66619.1"/>
    </source>
</evidence>
<reference evidence="2" key="3">
    <citation type="journal article" date="2016" name="Arch. Virol.">
        <title>The comparative analysis of complete genome sequences from two South African betabaculoviruses: Phthorimaea operculella granulovirus and Plutella xylostella granulovirus.</title>
        <authorList>
            <person name="Jukes M.D."/>
            <person name="Motsoeneng B.M."/>
            <person name="Knox C.M."/>
            <person name="Hill M.P."/>
            <person name="Moore S.D."/>
        </authorList>
    </citation>
    <scope>NUCLEOTIDE SEQUENCE</scope>
    <source>
        <strain evidence="2">SA</strain>
    </source>
</reference>
<dbReference type="EMBL" id="MK033566">
    <property type="protein sequence ID" value="QBH65969.1"/>
    <property type="molecule type" value="Genomic_DNA"/>
</dbReference>
<dbReference type="EMBL" id="MK033572">
    <property type="protein sequence ID" value="QBH66749.1"/>
    <property type="molecule type" value="Genomic_DNA"/>
</dbReference>
<sequence length="190" mass="22197">MSISIFFDNQHVYYNFDECLRLMVMRNFDRVDKKILPCDRLKIIGANDQVYCTDGTNIDVRAVFYDECYITFDGVVELMESNVFGDKESVEEILVACTMRVIKSKTHPWCKRYLQLLQIRVGASFDFYFKVLEQYMLANQPNAESIGPIINKLINVAEQCKQCIDYNMLKEAYRSFDKASALMIQNLKKL</sequence>
<protein>
    <submittedName>
        <fullName evidence="1">Uncharacterized protein</fullName>
    </submittedName>
</protein>
<evidence type="ECO:0000313" key="3">
    <source>
        <dbReference type="EMBL" id="QBH65839.1"/>
    </source>
</evidence>
<evidence type="ECO:0000313" key="5">
    <source>
        <dbReference type="EMBL" id="QBH66099.1"/>
    </source>
</evidence>
<evidence type="ECO:0000313" key="1">
    <source>
        <dbReference type="EMBL" id="AAM70202.1"/>
    </source>
</evidence>
<dbReference type="EMBL" id="MK033571">
    <property type="protein sequence ID" value="QBH66619.1"/>
    <property type="molecule type" value="Genomic_DNA"/>
</dbReference>
<evidence type="ECO:0000313" key="7">
    <source>
        <dbReference type="EMBL" id="QBH66359.1"/>
    </source>
</evidence>
<accession>Q8JS55</accession>
<dbReference type="EMBL" id="MK033567">
    <property type="protein sequence ID" value="QBH66099.1"/>
    <property type="molecule type" value="Genomic_DNA"/>
</dbReference>
<evidence type="ECO:0000313" key="4">
    <source>
        <dbReference type="EMBL" id="QBH65969.1"/>
    </source>
</evidence>
<dbReference type="EMBL" id="KU666536">
    <property type="protein sequence ID" value="ANY57393.1"/>
    <property type="molecule type" value="Genomic_DNA"/>
</dbReference>
<dbReference type="EMBL" id="AF499596">
    <property type="protein sequence ID" value="AAM70202.1"/>
    <property type="molecule type" value="Genomic_DNA"/>
</dbReference>
<dbReference type="EMBL" id="MK033569">
    <property type="protein sequence ID" value="QBH66359.1"/>
    <property type="molecule type" value="Genomic_DNA"/>
</dbReference>
<organism evidence="1 15">
    <name type="scientific">Phthorimaea operculella granulovirus</name>
    <dbReference type="NCBI Taxonomy" id="192584"/>
    <lineage>
        <taxon>Viruses</taxon>
        <taxon>Viruses incertae sedis</taxon>
        <taxon>Naldaviricetes</taxon>
        <taxon>Lefavirales</taxon>
        <taxon>Baculoviridae</taxon>
        <taxon>Betabaculovirus</taxon>
        <taxon>Betabaculovirus phoperculellae</taxon>
    </lineage>
</organism>
<gene>
    <name evidence="1" type="primary">PhopGV004</name>
    <name evidence="2" type="ORF">PhopGVgp004</name>
</gene>
<dbReference type="EMBL" id="MK033570">
    <property type="protein sequence ID" value="QBH66489.1"/>
    <property type="molecule type" value="Genomic_DNA"/>
</dbReference>
<keyword evidence="15" id="KW-1185">Reference proteome</keyword>
<dbReference type="EMBL" id="MK033565">
    <property type="protein sequence ID" value="QBH65839.1"/>
    <property type="molecule type" value="Genomic_DNA"/>
</dbReference>
<evidence type="ECO:0000313" key="10">
    <source>
        <dbReference type="EMBL" id="QBH66749.1"/>
    </source>
</evidence>
<dbReference type="Proteomes" id="UP000202706">
    <property type="component" value="Segment"/>
</dbReference>
<dbReference type="EMBL" id="MK033574">
    <property type="protein sequence ID" value="QBH67008.1"/>
    <property type="molecule type" value="Genomic_DNA"/>
</dbReference>
<dbReference type="KEGG" id="vg:949244"/>
<reference evidence="1" key="2">
    <citation type="submission" date="2002-04" db="EMBL/GenBank/DDBJ databases">
        <title>The complete sequence of the potato tuber moth, Phthorimaea operculella, granulovirus.</title>
        <authorList>
            <person name="Croizier L."/>
            <person name="Taha A."/>
            <person name="Croizier G."/>
            <person name="Lopez Ferber M."/>
        </authorList>
    </citation>
    <scope>NUCLEOTIDE SEQUENCE</scope>
</reference>
<evidence type="ECO:0000313" key="13">
    <source>
        <dbReference type="EMBL" id="QBH67138.1"/>
    </source>
</evidence>
<evidence type="ECO:0000313" key="15">
    <source>
        <dbReference type="Proteomes" id="UP000202706"/>
    </source>
</evidence>
<evidence type="ECO:0000313" key="11">
    <source>
        <dbReference type="EMBL" id="QBH66879.1"/>
    </source>
</evidence>